<feature type="non-terminal residue" evidence="1">
    <location>
        <position position="1"/>
    </location>
</feature>
<dbReference type="EMBL" id="CAJVPW010025417">
    <property type="protein sequence ID" value="CAG8708619.1"/>
    <property type="molecule type" value="Genomic_DNA"/>
</dbReference>
<feature type="non-terminal residue" evidence="1">
    <location>
        <position position="62"/>
    </location>
</feature>
<evidence type="ECO:0000313" key="1">
    <source>
        <dbReference type="EMBL" id="CAG8708619.1"/>
    </source>
</evidence>
<evidence type="ECO:0000313" key="2">
    <source>
        <dbReference type="Proteomes" id="UP000789366"/>
    </source>
</evidence>
<name>A0ACA9PLU6_9GLOM</name>
<sequence length="62" mass="7147">ANKSNKNVFDNIFAETYCKLKCLNSEISNLQDVYLTNDNLDEESDNKFIDNETYDKTSSESL</sequence>
<accession>A0ACA9PLU6</accession>
<dbReference type="Proteomes" id="UP000789366">
    <property type="component" value="Unassembled WGS sequence"/>
</dbReference>
<proteinExistence type="predicted"/>
<protein>
    <submittedName>
        <fullName evidence="1">8520_t:CDS:1</fullName>
    </submittedName>
</protein>
<comment type="caution">
    <text evidence="1">The sequence shown here is derived from an EMBL/GenBank/DDBJ whole genome shotgun (WGS) entry which is preliminary data.</text>
</comment>
<organism evidence="1 2">
    <name type="scientific">Cetraspora pellucida</name>
    <dbReference type="NCBI Taxonomy" id="1433469"/>
    <lineage>
        <taxon>Eukaryota</taxon>
        <taxon>Fungi</taxon>
        <taxon>Fungi incertae sedis</taxon>
        <taxon>Mucoromycota</taxon>
        <taxon>Glomeromycotina</taxon>
        <taxon>Glomeromycetes</taxon>
        <taxon>Diversisporales</taxon>
        <taxon>Gigasporaceae</taxon>
        <taxon>Cetraspora</taxon>
    </lineage>
</organism>
<keyword evidence="2" id="KW-1185">Reference proteome</keyword>
<gene>
    <name evidence="1" type="ORF">SPELUC_LOCUS11678</name>
</gene>
<reference evidence="1" key="1">
    <citation type="submission" date="2021-06" db="EMBL/GenBank/DDBJ databases">
        <authorList>
            <person name="Kallberg Y."/>
            <person name="Tangrot J."/>
            <person name="Rosling A."/>
        </authorList>
    </citation>
    <scope>NUCLEOTIDE SEQUENCE</scope>
    <source>
        <strain evidence="1">28 12/20/2015</strain>
    </source>
</reference>